<feature type="non-terminal residue" evidence="2">
    <location>
        <position position="1"/>
    </location>
</feature>
<evidence type="ECO:0000313" key="2">
    <source>
        <dbReference type="EMBL" id="KAJ7659834.1"/>
    </source>
</evidence>
<gene>
    <name evidence="2" type="ORF">B0H17DRAFT_954597</name>
</gene>
<keyword evidence="3" id="KW-1185">Reference proteome</keyword>
<evidence type="ECO:0000313" key="3">
    <source>
        <dbReference type="Proteomes" id="UP001221757"/>
    </source>
</evidence>
<dbReference type="Proteomes" id="UP001221757">
    <property type="component" value="Unassembled WGS sequence"/>
</dbReference>
<comment type="caution">
    <text evidence="2">The sequence shown here is derived from an EMBL/GenBank/DDBJ whole genome shotgun (WGS) entry which is preliminary data.</text>
</comment>
<organism evidence="2 3">
    <name type="scientific">Mycena rosella</name>
    <name type="common">Pink bonnet</name>
    <name type="synonym">Agaricus rosellus</name>
    <dbReference type="NCBI Taxonomy" id="1033263"/>
    <lineage>
        <taxon>Eukaryota</taxon>
        <taxon>Fungi</taxon>
        <taxon>Dikarya</taxon>
        <taxon>Basidiomycota</taxon>
        <taxon>Agaricomycotina</taxon>
        <taxon>Agaricomycetes</taxon>
        <taxon>Agaricomycetidae</taxon>
        <taxon>Agaricales</taxon>
        <taxon>Marasmiineae</taxon>
        <taxon>Mycenaceae</taxon>
        <taxon>Mycena</taxon>
    </lineage>
</organism>
<accession>A0AAD7G5U7</accession>
<proteinExistence type="predicted"/>
<dbReference type="EMBL" id="JARKIE010000267">
    <property type="protein sequence ID" value="KAJ7659834.1"/>
    <property type="molecule type" value="Genomic_DNA"/>
</dbReference>
<reference evidence="2" key="1">
    <citation type="submission" date="2023-03" db="EMBL/GenBank/DDBJ databases">
        <title>Massive genome expansion in bonnet fungi (Mycena s.s.) driven by repeated elements and novel gene families across ecological guilds.</title>
        <authorList>
            <consortium name="Lawrence Berkeley National Laboratory"/>
            <person name="Harder C.B."/>
            <person name="Miyauchi S."/>
            <person name="Viragh M."/>
            <person name="Kuo A."/>
            <person name="Thoen E."/>
            <person name="Andreopoulos B."/>
            <person name="Lu D."/>
            <person name="Skrede I."/>
            <person name="Drula E."/>
            <person name="Henrissat B."/>
            <person name="Morin E."/>
            <person name="Kohler A."/>
            <person name="Barry K."/>
            <person name="LaButti K."/>
            <person name="Morin E."/>
            <person name="Salamov A."/>
            <person name="Lipzen A."/>
            <person name="Mereny Z."/>
            <person name="Hegedus B."/>
            <person name="Baldrian P."/>
            <person name="Stursova M."/>
            <person name="Weitz H."/>
            <person name="Taylor A."/>
            <person name="Grigoriev I.V."/>
            <person name="Nagy L.G."/>
            <person name="Martin F."/>
            <person name="Kauserud H."/>
        </authorList>
    </citation>
    <scope>NUCLEOTIDE SEQUENCE</scope>
    <source>
        <strain evidence="2">CBHHK067</strain>
    </source>
</reference>
<keyword evidence="1" id="KW-0472">Membrane</keyword>
<protein>
    <submittedName>
        <fullName evidence="2">Uncharacterized protein</fullName>
    </submittedName>
</protein>
<evidence type="ECO:0000256" key="1">
    <source>
        <dbReference type="SAM" id="Phobius"/>
    </source>
</evidence>
<dbReference type="AlphaFoldDB" id="A0AAD7G5U7"/>
<sequence length="89" mass="10460">QTFTVNVDLTCATNLGFLLMFIDYYIKVITNNNRHKAHSFLACHTFNRVIHSSFFSPFFPGSRVWLSYWPGLFPFSTQRYKTGWKGKEN</sequence>
<keyword evidence="1" id="KW-1133">Transmembrane helix</keyword>
<name>A0AAD7G5U7_MYCRO</name>
<feature type="transmembrane region" description="Helical" evidence="1">
    <location>
        <begin position="6"/>
        <end position="26"/>
    </location>
</feature>
<keyword evidence="1" id="KW-0812">Transmembrane</keyword>